<evidence type="ECO:0000256" key="1">
    <source>
        <dbReference type="SAM" id="Phobius"/>
    </source>
</evidence>
<gene>
    <name evidence="2" type="ORF">MLAUSG7_0094</name>
</gene>
<evidence type="ECO:0000313" key="3">
    <source>
        <dbReference type="Proteomes" id="UP000679213"/>
    </source>
</evidence>
<protein>
    <submittedName>
        <fullName evidence="2">Uncharacterized protein</fullName>
    </submittedName>
</protein>
<keyword evidence="3" id="KW-1185">Reference proteome</keyword>
<dbReference type="RefSeq" id="WP_214400031.1">
    <property type="nucleotide sequence ID" value="NZ_LR792632.1"/>
</dbReference>
<feature type="transmembrane region" description="Helical" evidence="1">
    <location>
        <begin position="30"/>
        <end position="48"/>
    </location>
</feature>
<keyword evidence="1" id="KW-1133">Transmembrane helix</keyword>
<dbReference type="Proteomes" id="UP000679213">
    <property type="component" value="Chromosome I"/>
</dbReference>
<evidence type="ECO:0000313" key="2">
    <source>
        <dbReference type="EMBL" id="CAB3287236.1"/>
    </source>
</evidence>
<name>A0A8D6SYE0_9EURY</name>
<keyword evidence="1" id="KW-0472">Membrane</keyword>
<reference evidence="2 3" key="1">
    <citation type="submission" date="2020-04" db="EMBL/GenBank/DDBJ databases">
        <authorList>
            <consortium name="Genoscope - CEA"/>
            <person name="William W."/>
        </authorList>
    </citation>
    <scope>NUCLEOTIDE SEQUENCE [LARGE SCALE GENOMIC DNA]</scope>
    <source>
        <strain evidence="2 3">SG7</strain>
    </source>
</reference>
<sequence length="82" mass="9508">MPYGAGMSHFVVEDTTTHTTIGHIFVGYEYIVIILLVIIIIMLAYLIFKKPNSEVELAKIEKDVEEIKEIVKDLKKKWEEIE</sequence>
<keyword evidence="1" id="KW-0812">Transmembrane</keyword>
<dbReference type="EMBL" id="LR792632">
    <property type="protein sequence ID" value="CAB3287236.1"/>
    <property type="molecule type" value="Genomic_DNA"/>
</dbReference>
<organism evidence="2 3">
    <name type="scientific">Methanocaldococcus lauensis</name>
    <dbReference type="NCBI Taxonomy" id="2546128"/>
    <lineage>
        <taxon>Archaea</taxon>
        <taxon>Methanobacteriati</taxon>
        <taxon>Methanobacteriota</taxon>
        <taxon>Methanomada group</taxon>
        <taxon>Methanococci</taxon>
        <taxon>Methanococcales</taxon>
        <taxon>Methanocaldococcaceae</taxon>
        <taxon>Methanocaldococcus</taxon>
    </lineage>
</organism>
<accession>A0A8D6SYE0</accession>
<dbReference type="KEGG" id="mesg:MLAUSG7_0094"/>
<dbReference type="GeneID" id="65882903"/>
<proteinExistence type="predicted"/>
<dbReference type="AlphaFoldDB" id="A0A8D6SYE0"/>